<dbReference type="EC" id="2.7.13.3" evidence="2"/>
<dbReference type="OrthoDB" id="9784397at2"/>
<dbReference type="SUPFAM" id="SSF47384">
    <property type="entry name" value="Homodimeric domain of signal transducing histidine kinase"/>
    <property type="match status" value="1"/>
</dbReference>
<dbReference type="SMART" id="SM00388">
    <property type="entry name" value="HisKA"/>
    <property type="match status" value="1"/>
</dbReference>
<dbReference type="CDD" id="cd00082">
    <property type="entry name" value="HisKA"/>
    <property type="match status" value="1"/>
</dbReference>
<dbReference type="Gene3D" id="1.10.287.130">
    <property type="match status" value="1"/>
</dbReference>
<dbReference type="InterPro" id="IPR004358">
    <property type="entry name" value="Sig_transdc_His_kin-like_C"/>
</dbReference>
<keyword evidence="3" id="KW-0597">Phosphoprotein</keyword>
<dbReference type="EMBL" id="AE000657">
    <property type="protein sequence ID" value="AAC06560.1"/>
    <property type="molecule type" value="Genomic_DNA"/>
</dbReference>
<protein>
    <recommendedName>
        <fullName evidence="2">histidine kinase</fullName>
        <ecNumber evidence="2">2.7.13.3</ecNumber>
    </recommendedName>
</protein>
<dbReference type="Pfam" id="PF02518">
    <property type="entry name" value="HATPase_c"/>
    <property type="match status" value="1"/>
</dbReference>
<dbReference type="EnsemblBacteria" id="AAC06560">
    <property type="protein sequence ID" value="AAC06560"/>
    <property type="gene ID" value="aq_231"/>
</dbReference>
<dbReference type="CDD" id="cd00130">
    <property type="entry name" value="PAS"/>
    <property type="match status" value="1"/>
</dbReference>
<keyword evidence="8" id="KW-0902">Two-component regulatory system</keyword>
<dbReference type="Gene3D" id="3.30.450.20">
    <property type="entry name" value="PAS domain"/>
    <property type="match status" value="1"/>
</dbReference>
<evidence type="ECO:0000256" key="5">
    <source>
        <dbReference type="ARBA" id="ARBA00022741"/>
    </source>
</evidence>
<dbReference type="GO" id="GO:0005524">
    <property type="term" value="F:ATP binding"/>
    <property type="evidence" value="ECO:0007669"/>
    <property type="project" value="UniProtKB-KW"/>
</dbReference>
<keyword evidence="11" id="KW-1185">Reference proteome</keyword>
<evidence type="ECO:0000256" key="1">
    <source>
        <dbReference type="ARBA" id="ARBA00000085"/>
    </source>
</evidence>
<evidence type="ECO:0000256" key="8">
    <source>
        <dbReference type="ARBA" id="ARBA00023012"/>
    </source>
</evidence>
<keyword evidence="5" id="KW-0547">Nucleotide-binding</keyword>
<organism evidence="10 11">
    <name type="scientific">Aquifex aeolicus (strain VF5)</name>
    <dbReference type="NCBI Taxonomy" id="224324"/>
    <lineage>
        <taxon>Bacteria</taxon>
        <taxon>Pseudomonadati</taxon>
        <taxon>Aquificota</taxon>
        <taxon>Aquificia</taxon>
        <taxon>Aquificales</taxon>
        <taxon>Aquificaceae</taxon>
        <taxon>Aquifex</taxon>
    </lineage>
</organism>
<proteinExistence type="predicted"/>
<dbReference type="HOGENOM" id="CLU_813237_0_0_0"/>
<dbReference type="SMART" id="SM00387">
    <property type="entry name" value="HATPase_c"/>
    <property type="match status" value="1"/>
</dbReference>
<dbReference type="InParanoid" id="O66597"/>
<dbReference type="SUPFAM" id="SSF55874">
    <property type="entry name" value="ATPase domain of HSP90 chaperone/DNA topoisomerase II/histidine kinase"/>
    <property type="match status" value="1"/>
</dbReference>
<dbReference type="PANTHER" id="PTHR43065">
    <property type="entry name" value="SENSOR HISTIDINE KINASE"/>
    <property type="match status" value="1"/>
</dbReference>
<dbReference type="PANTHER" id="PTHR43065:SF10">
    <property type="entry name" value="PEROXIDE STRESS-ACTIVATED HISTIDINE KINASE MAK3"/>
    <property type="match status" value="1"/>
</dbReference>
<evidence type="ECO:0000256" key="6">
    <source>
        <dbReference type="ARBA" id="ARBA00022777"/>
    </source>
</evidence>
<evidence type="ECO:0000313" key="10">
    <source>
        <dbReference type="EMBL" id="AAC06560.1"/>
    </source>
</evidence>
<dbReference type="InterPro" id="IPR000014">
    <property type="entry name" value="PAS"/>
</dbReference>
<dbReference type="InterPro" id="IPR003594">
    <property type="entry name" value="HATPase_dom"/>
</dbReference>
<keyword evidence="6 10" id="KW-0418">Kinase</keyword>
<dbReference type="KEGG" id="aae:aq_231"/>
<dbReference type="eggNOG" id="COG3829">
    <property type="taxonomic scope" value="Bacteria"/>
</dbReference>
<feature type="domain" description="Histidine kinase" evidence="9">
    <location>
        <begin position="138"/>
        <end position="339"/>
    </location>
</feature>
<dbReference type="Pfam" id="PF13426">
    <property type="entry name" value="PAS_9"/>
    <property type="match status" value="1"/>
</dbReference>
<dbReference type="InterPro" id="IPR005467">
    <property type="entry name" value="His_kinase_dom"/>
</dbReference>
<dbReference type="InterPro" id="IPR035965">
    <property type="entry name" value="PAS-like_dom_sf"/>
</dbReference>
<evidence type="ECO:0000256" key="2">
    <source>
        <dbReference type="ARBA" id="ARBA00012438"/>
    </source>
</evidence>
<name>O66597_AQUAE</name>
<dbReference type="InterPro" id="IPR036890">
    <property type="entry name" value="HATPase_C_sf"/>
</dbReference>
<dbReference type="STRING" id="224324.aq_231"/>
<evidence type="ECO:0000256" key="3">
    <source>
        <dbReference type="ARBA" id="ARBA00022553"/>
    </source>
</evidence>
<accession>O66597</accession>
<dbReference type="CDD" id="cd00075">
    <property type="entry name" value="HATPase"/>
    <property type="match status" value="1"/>
</dbReference>
<dbReference type="eggNOG" id="COG0642">
    <property type="taxonomic scope" value="Bacteria"/>
</dbReference>
<reference evidence="10 11" key="1">
    <citation type="journal article" date="1998" name="Nature">
        <title>The complete genome of the hyperthermophilic bacterium Aquifex aeolicus.</title>
        <authorList>
            <person name="Deckert G."/>
            <person name="Warren P.V."/>
            <person name="Gaasterland T."/>
            <person name="Young W.G."/>
            <person name="Lenox A.L."/>
            <person name="Graham D.E."/>
            <person name="Overbeek R."/>
            <person name="Snead M.A."/>
            <person name="Keller M."/>
            <person name="Aujay M."/>
            <person name="Huber R."/>
            <person name="Feldman R.A."/>
            <person name="Short J.M."/>
            <person name="Olson G.J."/>
            <person name="Swanson R.V."/>
        </authorList>
    </citation>
    <scope>NUCLEOTIDE SEQUENCE [LARGE SCALE GENOMIC DNA]</scope>
    <source>
        <strain evidence="10 11">VF5</strain>
    </source>
</reference>
<dbReference type="GO" id="GO:0000155">
    <property type="term" value="F:phosphorelay sensor kinase activity"/>
    <property type="evidence" value="ECO:0007669"/>
    <property type="project" value="InterPro"/>
</dbReference>
<dbReference type="Proteomes" id="UP000000798">
    <property type="component" value="Chromosome"/>
</dbReference>
<dbReference type="PROSITE" id="PS50109">
    <property type="entry name" value="HIS_KIN"/>
    <property type="match status" value="1"/>
</dbReference>
<dbReference type="Pfam" id="PF00512">
    <property type="entry name" value="HisKA"/>
    <property type="match status" value="1"/>
</dbReference>
<evidence type="ECO:0000313" key="11">
    <source>
        <dbReference type="Proteomes" id="UP000000798"/>
    </source>
</evidence>
<gene>
    <name evidence="10" type="primary">hksP4</name>
    <name evidence="10" type="ordered locus">aq_231</name>
</gene>
<evidence type="ECO:0000256" key="7">
    <source>
        <dbReference type="ARBA" id="ARBA00022840"/>
    </source>
</evidence>
<dbReference type="SUPFAM" id="SSF55785">
    <property type="entry name" value="PYP-like sensor domain (PAS domain)"/>
    <property type="match status" value="1"/>
</dbReference>
<dbReference type="PIR" id="A70321">
    <property type="entry name" value="A70321"/>
</dbReference>
<dbReference type="AlphaFoldDB" id="O66597"/>
<dbReference type="PRINTS" id="PR00344">
    <property type="entry name" value="BCTRLSENSOR"/>
</dbReference>
<dbReference type="InterPro" id="IPR036097">
    <property type="entry name" value="HisK_dim/P_sf"/>
</dbReference>
<dbReference type="InterPro" id="IPR003661">
    <property type="entry name" value="HisK_dim/P_dom"/>
</dbReference>
<sequence>MGEFEVFEKFKEQVVVIDKDYKIVYANESYVKENGYRSKEEVVGKPCYLVSHKRDEPCDGECHPCPLKEIQKRKGAVSVVHTHYTHDNKEVHVEICAFPIEEGRKIIQFIKNIKNDKEKFYLFSLSQKLSSVGYLALGVAHQLNTPLATISLALEELEKKCGSCEEIEVIKNALISCKNTVDKLLLFARKDNNKDLVDTKKAVEDVLELLRVYAKERGVIIEKELESVYMFGNETDIRHVVLNLVLNAIQASDRGKKVRVFLKKEGEELILIVEDEGKGIPPEEVDKIFLPFYHGKDKREGSGLGLAIVNDIVKSYGGKINLRSAPGKGSIFEVHLPLS</sequence>
<dbReference type="RefSeq" id="WP_010880095.1">
    <property type="nucleotide sequence ID" value="NC_000918.1"/>
</dbReference>
<keyword evidence="4" id="KW-0808">Transferase</keyword>
<dbReference type="Gene3D" id="3.30.565.10">
    <property type="entry name" value="Histidine kinase-like ATPase, C-terminal domain"/>
    <property type="match status" value="1"/>
</dbReference>
<evidence type="ECO:0000256" key="4">
    <source>
        <dbReference type="ARBA" id="ARBA00022679"/>
    </source>
</evidence>
<evidence type="ECO:0000259" key="9">
    <source>
        <dbReference type="PROSITE" id="PS50109"/>
    </source>
</evidence>
<keyword evidence="7" id="KW-0067">ATP-binding</keyword>
<comment type="catalytic activity">
    <reaction evidence="1">
        <text>ATP + protein L-histidine = ADP + protein N-phospho-L-histidine.</text>
        <dbReference type="EC" id="2.7.13.3"/>
    </reaction>
</comment>